<dbReference type="GeneID" id="40314928"/>
<evidence type="ECO:0000256" key="1">
    <source>
        <dbReference type="SAM" id="MobiDB-lite"/>
    </source>
</evidence>
<name>A0A3R7NZK5_9TRYP</name>
<feature type="compositionally biased region" description="Gly residues" evidence="1">
    <location>
        <begin position="540"/>
        <end position="557"/>
    </location>
</feature>
<organism evidence="2 3">
    <name type="scientific">Trypanosoma conorhini</name>
    <dbReference type="NCBI Taxonomy" id="83891"/>
    <lineage>
        <taxon>Eukaryota</taxon>
        <taxon>Discoba</taxon>
        <taxon>Euglenozoa</taxon>
        <taxon>Kinetoplastea</taxon>
        <taxon>Metakinetoplastina</taxon>
        <taxon>Trypanosomatida</taxon>
        <taxon>Trypanosomatidae</taxon>
        <taxon>Trypanosoma</taxon>
    </lineage>
</organism>
<protein>
    <submittedName>
        <fullName evidence="2">Puromycin-sensitive aminopeptidase-like protein</fullName>
        <ecNumber evidence="2">3.4.11.-</ecNumber>
    </submittedName>
</protein>
<dbReference type="GO" id="GO:0004177">
    <property type="term" value="F:aminopeptidase activity"/>
    <property type="evidence" value="ECO:0007669"/>
    <property type="project" value="UniProtKB-KW"/>
</dbReference>
<dbReference type="Proteomes" id="UP000284403">
    <property type="component" value="Unassembled WGS sequence"/>
</dbReference>
<dbReference type="OrthoDB" id="275509at2759"/>
<keyword evidence="3" id="KW-1185">Reference proteome</keyword>
<keyword evidence="2" id="KW-0378">Hydrolase</keyword>
<feature type="region of interest" description="Disordered" evidence="1">
    <location>
        <begin position="610"/>
        <end position="635"/>
    </location>
</feature>
<proteinExistence type="predicted"/>
<evidence type="ECO:0000313" key="2">
    <source>
        <dbReference type="EMBL" id="RNF26357.1"/>
    </source>
</evidence>
<accession>A0A3R7NZK5</accession>
<keyword evidence="2" id="KW-0645">Protease</keyword>
<feature type="region of interest" description="Disordered" evidence="1">
    <location>
        <begin position="518"/>
        <end position="557"/>
    </location>
</feature>
<comment type="caution">
    <text evidence="2">The sequence shown here is derived from an EMBL/GenBank/DDBJ whole genome shotgun (WGS) entry which is preliminary data.</text>
</comment>
<sequence length="635" mass="70040">MGTESLQAVMRHLLQTRRDTCFDNNIFLESLAQGATVRAWGEVAAALVRCTAEPGHPLLYVEQDNDAECRVTQYQMPDLRQGILPAYVKFMQGAVAVGDVDLTAPRRRRVFTWDAEKLLQRANYVVRVSLVEPRGGTYILREGTLCMRSQRDTLFGSRGTVTYLNYHGAGLLRCDYDTATWLNIFGVAYRLSSEDRIVITMTLFRFRNIHIGQDCTHRMDRCLLLLEWLFGLAQGASTTAPHWSYITHHIEYIVYMVRDCPCWELFCKFVCALYTPLLRRGSISFAAQEQAATESRQDISRTTVLRILQVLAICRSPALPGEARQQVERALLSVIPRFAYGDDGGSPTAYYTVAFDVSNDSDAAAVSIAMQCLVERADMKTWWTLACIAAAILGISLADTAEELQRAAVAGIHLEHLDEMEKNRWVNMIAPALFAFDSCSTLPFLTLVLQKFESLNTPIAKAILRNKRLVTAIFGGTALRQSRRRITVIRDLLIMQAATFCGDGNLLFLMRNSVAEEAPPERQGGSGVDDAAPARAATTEGGGSGGGSSSSGVGNGGVPCRSHPGRAACVARSSSIANAIAAVETNCVWLEYCCEHYDAFLSKRFSAEEPATPRWEMPAEQPVESDSVEHDGVST</sequence>
<dbReference type="EC" id="3.4.11.-" evidence="2"/>
<evidence type="ECO:0000313" key="3">
    <source>
        <dbReference type="Proteomes" id="UP000284403"/>
    </source>
</evidence>
<dbReference type="RefSeq" id="XP_029231563.1">
    <property type="nucleotide sequence ID" value="XM_029368255.1"/>
</dbReference>
<dbReference type="EMBL" id="MKKU01000045">
    <property type="protein sequence ID" value="RNF26357.1"/>
    <property type="molecule type" value="Genomic_DNA"/>
</dbReference>
<keyword evidence="2" id="KW-0031">Aminopeptidase</keyword>
<reference evidence="2 3" key="1">
    <citation type="journal article" date="2018" name="BMC Genomics">
        <title>Genomic comparison of Trypanosoma conorhini and Trypanosoma rangeli to Trypanosoma cruzi strains of high and low virulence.</title>
        <authorList>
            <person name="Bradwell K.R."/>
            <person name="Koparde V.N."/>
            <person name="Matveyev A.V."/>
            <person name="Serrano M.G."/>
            <person name="Alves J.M."/>
            <person name="Parikh H."/>
            <person name="Huang B."/>
            <person name="Lee V."/>
            <person name="Espinosa-Alvarez O."/>
            <person name="Ortiz P.A."/>
            <person name="Costa-Martins A.G."/>
            <person name="Teixeira M.M."/>
            <person name="Buck G.A."/>
        </authorList>
    </citation>
    <scope>NUCLEOTIDE SEQUENCE [LARGE SCALE GENOMIC DNA]</scope>
    <source>
        <strain evidence="2 3">025E</strain>
    </source>
</reference>
<gene>
    <name evidence="2" type="ORF">Tco025E_01317</name>
</gene>
<dbReference type="AlphaFoldDB" id="A0A3R7NZK5"/>